<keyword evidence="4" id="KW-0680">Restriction system</keyword>
<evidence type="ECO:0000256" key="1">
    <source>
        <dbReference type="ARBA" id="ARBA00022603"/>
    </source>
</evidence>
<dbReference type="GO" id="GO:0009307">
    <property type="term" value="P:DNA restriction-modification system"/>
    <property type="evidence" value="ECO:0007669"/>
    <property type="project" value="UniProtKB-KW"/>
</dbReference>
<evidence type="ECO:0000256" key="7">
    <source>
        <dbReference type="RuleBase" id="RU000416"/>
    </source>
</evidence>
<dbReference type="GO" id="GO:0044027">
    <property type="term" value="P:negative regulation of gene expression via chromosomal CpG island methylation"/>
    <property type="evidence" value="ECO:0007669"/>
    <property type="project" value="TreeGrafter"/>
</dbReference>
<evidence type="ECO:0000256" key="4">
    <source>
        <dbReference type="ARBA" id="ARBA00022747"/>
    </source>
</evidence>
<dbReference type="InterPro" id="IPR000551">
    <property type="entry name" value="MerR-type_HTH_dom"/>
</dbReference>
<dbReference type="SMART" id="SM00422">
    <property type="entry name" value="HTH_MERR"/>
    <property type="match status" value="1"/>
</dbReference>
<dbReference type="PROSITE" id="PS00095">
    <property type="entry name" value="C5_MTASE_2"/>
    <property type="match status" value="1"/>
</dbReference>
<dbReference type="InterPro" id="IPR029063">
    <property type="entry name" value="SAM-dependent_MTases_sf"/>
</dbReference>
<dbReference type="EC" id="2.1.1.37" evidence="8"/>
<reference evidence="10 11" key="1">
    <citation type="submission" date="2018-11" db="EMBL/GenBank/DDBJ databases">
        <title>Draft genome sequences of proposed Pectobacterium aquaticum sp. nov. isolated in France from fresh water.</title>
        <authorList>
            <person name="Pedron J."/>
            <person name="Barny M.A."/>
        </authorList>
    </citation>
    <scope>NUCLEOTIDE SEQUENCE [LARGE SCALE GENOMIC DNA]</scope>
    <source>
        <strain evidence="10 11">A127-S21-F16</strain>
    </source>
</reference>
<dbReference type="PROSITE" id="PS00094">
    <property type="entry name" value="C5_MTASE_1"/>
    <property type="match status" value="1"/>
</dbReference>
<dbReference type="InterPro" id="IPR031303">
    <property type="entry name" value="C5_meth_CS"/>
</dbReference>
<evidence type="ECO:0000256" key="6">
    <source>
        <dbReference type="PROSITE-ProRule" id="PRU01016"/>
    </source>
</evidence>
<name>A0AA93DPS6_9GAMM</name>
<feature type="domain" description="HTH merR-type" evidence="9">
    <location>
        <begin position="5"/>
        <end position="50"/>
    </location>
</feature>
<dbReference type="PRINTS" id="PR00105">
    <property type="entry name" value="C5METTRFRASE"/>
</dbReference>
<dbReference type="Proteomes" id="UP000256540">
    <property type="component" value="Unassembled WGS sequence"/>
</dbReference>
<dbReference type="InterPro" id="IPR001525">
    <property type="entry name" value="C5_MeTfrase"/>
</dbReference>
<dbReference type="SUPFAM" id="SSF53335">
    <property type="entry name" value="S-adenosyl-L-methionine-dependent methyltransferases"/>
    <property type="match status" value="1"/>
</dbReference>
<protein>
    <recommendedName>
        <fullName evidence="8">Cytosine-specific methyltransferase</fullName>
        <ecNumber evidence="8">2.1.1.37</ecNumber>
    </recommendedName>
</protein>
<dbReference type="PROSITE" id="PS50937">
    <property type="entry name" value="HTH_MERR_2"/>
    <property type="match status" value="1"/>
</dbReference>
<comment type="similarity">
    <text evidence="6 7">Belongs to the class I-like SAM-binding methyltransferase superfamily. C5-methyltransferase family.</text>
</comment>
<evidence type="ECO:0000313" key="10">
    <source>
        <dbReference type="EMBL" id="RRO13383.1"/>
    </source>
</evidence>
<evidence type="ECO:0000256" key="8">
    <source>
        <dbReference type="RuleBase" id="RU000417"/>
    </source>
</evidence>
<dbReference type="CDD" id="cd00315">
    <property type="entry name" value="Cyt_C5_DNA_methylase"/>
    <property type="match status" value="1"/>
</dbReference>
<dbReference type="PANTHER" id="PTHR10629">
    <property type="entry name" value="CYTOSINE-SPECIFIC METHYLTRANSFERASE"/>
    <property type="match status" value="1"/>
</dbReference>
<sequence>MIPEYYSISQVADILGVSKETLRRWDNNGSLIASRRDDNNYRYYHRSQLENFEQAQLLFNSSWDKEISVVPNRAYTLVELFAGAGGLAIGMNKAGFSSIMLNEIDKHACQTLRRNRKDWNVVEDDITNLDFSPYYNKVDIVSGGFPCQSFSYAGKKMGFEDTRGTLFFEFARAVKEINPKIILAENVRGLLNHEDGKTLEVIKNTINELGYDLIEPRILKAIFFQVPQKRERLFLIAIRKDISSKVNYIWPSPYTRIMTLRDALKKGILYNSDVPISEGQKYPKRKADILSYVPEGGYWKDLPEALQKEFMMKSYYLGGGKTGMARRLAWDEPSLTLTCSPAQKQTERCHPDETRPLTVREYARIQTFPDDWVFSGPLGAQYKQIGNAVPVNLAYAVGRSLIRLLNDIENTAAKQIAR</sequence>
<dbReference type="AlphaFoldDB" id="A0AA93DPS6"/>
<dbReference type="PANTHER" id="PTHR10629:SF52">
    <property type="entry name" value="DNA (CYTOSINE-5)-METHYLTRANSFERASE 1"/>
    <property type="match status" value="1"/>
</dbReference>
<proteinExistence type="inferred from homology"/>
<dbReference type="InterPro" id="IPR018117">
    <property type="entry name" value="C5_DNA_meth_AS"/>
</dbReference>
<dbReference type="InterPro" id="IPR009061">
    <property type="entry name" value="DNA-bd_dom_put_sf"/>
</dbReference>
<evidence type="ECO:0000256" key="5">
    <source>
        <dbReference type="ARBA" id="ARBA00047422"/>
    </source>
</evidence>
<evidence type="ECO:0000313" key="11">
    <source>
        <dbReference type="Proteomes" id="UP000256540"/>
    </source>
</evidence>
<evidence type="ECO:0000256" key="2">
    <source>
        <dbReference type="ARBA" id="ARBA00022679"/>
    </source>
</evidence>
<evidence type="ECO:0000256" key="3">
    <source>
        <dbReference type="ARBA" id="ARBA00022691"/>
    </source>
</evidence>
<dbReference type="CDD" id="cd04761">
    <property type="entry name" value="HTH_MerR-SF"/>
    <property type="match status" value="1"/>
</dbReference>
<feature type="active site" evidence="6">
    <location>
        <position position="147"/>
    </location>
</feature>
<dbReference type="Pfam" id="PF00376">
    <property type="entry name" value="MerR"/>
    <property type="match status" value="1"/>
</dbReference>
<dbReference type="Gene3D" id="1.10.1660.10">
    <property type="match status" value="1"/>
</dbReference>
<dbReference type="GO" id="GO:0003886">
    <property type="term" value="F:DNA (cytosine-5-)-methyltransferase activity"/>
    <property type="evidence" value="ECO:0007669"/>
    <property type="project" value="UniProtKB-EC"/>
</dbReference>
<evidence type="ECO:0000259" key="9">
    <source>
        <dbReference type="PROSITE" id="PS50937"/>
    </source>
</evidence>
<dbReference type="SUPFAM" id="SSF46955">
    <property type="entry name" value="Putative DNA-binding domain"/>
    <property type="match status" value="1"/>
</dbReference>
<dbReference type="Gene3D" id="3.90.120.10">
    <property type="entry name" value="DNA Methylase, subunit A, domain 2"/>
    <property type="match status" value="1"/>
</dbReference>
<comment type="caution">
    <text evidence="10">The sequence shown here is derived from an EMBL/GenBank/DDBJ whole genome shotgun (WGS) entry which is preliminary data.</text>
</comment>
<dbReference type="InterPro" id="IPR050390">
    <property type="entry name" value="C5-Methyltransferase"/>
</dbReference>
<dbReference type="GO" id="GO:0006355">
    <property type="term" value="P:regulation of DNA-templated transcription"/>
    <property type="evidence" value="ECO:0007669"/>
    <property type="project" value="InterPro"/>
</dbReference>
<dbReference type="NCBIfam" id="TIGR00675">
    <property type="entry name" value="dcm"/>
    <property type="match status" value="1"/>
</dbReference>
<dbReference type="Gene3D" id="3.40.50.150">
    <property type="entry name" value="Vaccinia Virus protein VP39"/>
    <property type="match status" value="1"/>
</dbReference>
<dbReference type="GO" id="GO:0032259">
    <property type="term" value="P:methylation"/>
    <property type="evidence" value="ECO:0007669"/>
    <property type="project" value="UniProtKB-KW"/>
</dbReference>
<dbReference type="GO" id="GO:0003677">
    <property type="term" value="F:DNA binding"/>
    <property type="evidence" value="ECO:0007669"/>
    <property type="project" value="InterPro"/>
</dbReference>
<dbReference type="EMBL" id="QHJS02000079">
    <property type="protein sequence ID" value="RRO13383.1"/>
    <property type="molecule type" value="Genomic_DNA"/>
</dbReference>
<dbReference type="RefSeq" id="WP_116167152.1">
    <property type="nucleotide sequence ID" value="NZ_QHJS02000079.1"/>
</dbReference>
<organism evidence="10 11">
    <name type="scientific">Pectobacterium aquaticum</name>
    <dbReference type="NCBI Taxonomy" id="2204145"/>
    <lineage>
        <taxon>Bacteria</taxon>
        <taxon>Pseudomonadati</taxon>
        <taxon>Pseudomonadota</taxon>
        <taxon>Gammaproteobacteria</taxon>
        <taxon>Enterobacterales</taxon>
        <taxon>Pectobacteriaceae</taxon>
        <taxon>Pectobacterium</taxon>
    </lineage>
</organism>
<dbReference type="PROSITE" id="PS51679">
    <property type="entry name" value="SAM_MT_C5"/>
    <property type="match status" value="1"/>
</dbReference>
<dbReference type="Pfam" id="PF00145">
    <property type="entry name" value="DNA_methylase"/>
    <property type="match status" value="1"/>
</dbReference>
<keyword evidence="3 6" id="KW-0949">S-adenosyl-L-methionine</keyword>
<accession>A0AA93DPS6</accession>
<keyword evidence="1 6" id="KW-0489">Methyltransferase</keyword>
<gene>
    <name evidence="10" type="primary">dcm</name>
    <name evidence="10" type="ORF">DMB84_018425</name>
</gene>
<comment type="catalytic activity">
    <reaction evidence="5 8">
        <text>a 2'-deoxycytidine in DNA + S-adenosyl-L-methionine = a 5-methyl-2'-deoxycytidine in DNA + S-adenosyl-L-homocysteine + H(+)</text>
        <dbReference type="Rhea" id="RHEA:13681"/>
        <dbReference type="Rhea" id="RHEA-COMP:11369"/>
        <dbReference type="Rhea" id="RHEA-COMP:11370"/>
        <dbReference type="ChEBI" id="CHEBI:15378"/>
        <dbReference type="ChEBI" id="CHEBI:57856"/>
        <dbReference type="ChEBI" id="CHEBI:59789"/>
        <dbReference type="ChEBI" id="CHEBI:85452"/>
        <dbReference type="ChEBI" id="CHEBI:85454"/>
        <dbReference type="EC" id="2.1.1.37"/>
    </reaction>
</comment>
<keyword evidence="2 6" id="KW-0808">Transferase</keyword>